<dbReference type="GO" id="GO:0004519">
    <property type="term" value="F:endonuclease activity"/>
    <property type="evidence" value="ECO:0007669"/>
    <property type="project" value="UniProtKB-KW"/>
</dbReference>
<evidence type="ECO:0000256" key="2">
    <source>
        <dbReference type="ARBA" id="ARBA00022722"/>
    </source>
</evidence>
<sequence length="75" mass="8525">MTRLIPTTAKKLTKFLKIHGYCEDRQSGSHLTLRNDTKHKSITIPVHPSRKIGKGLLKHILNEAGFTVEEFNRGD</sequence>
<evidence type="ECO:0000256" key="1">
    <source>
        <dbReference type="ARBA" id="ARBA00022649"/>
    </source>
</evidence>
<dbReference type="InterPro" id="IPR012933">
    <property type="entry name" value="HicA_mRNA_interferase"/>
</dbReference>
<keyword evidence="2" id="KW-0540">Nuclease</keyword>
<dbReference type="GO" id="GO:0016787">
    <property type="term" value="F:hydrolase activity"/>
    <property type="evidence" value="ECO:0007669"/>
    <property type="project" value="UniProtKB-KW"/>
</dbReference>
<comment type="caution">
    <text evidence="7">The sequence shown here is derived from an EMBL/GenBank/DDBJ whole genome shotgun (WGS) entry which is preliminary data.</text>
</comment>
<organism evidence="7 8">
    <name type="scientific">Candidatus Argoarchaeum ethanivorans</name>
    <dbReference type="NCBI Taxonomy" id="2608793"/>
    <lineage>
        <taxon>Archaea</taxon>
        <taxon>Methanobacteriati</taxon>
        <taxon>Methanobacteriota</taxon>
        <taxon>Stenosarchaea group</taxon>
        <taxon>Methanomicrobia</taxon>
        <taxon>Methanosarcinales</taxon>
        <taxon>Methanosarcinales incertae sedis</taxon>
        <taxon>GOM Arc I cluster</taxon>
        <taxon>Candidatus Argoarchaeum</taxon>
    </lineage>
</organism>
<evidence type="ECO:0000256" key="3">
    <source>
        <dbReference type="ARBA" id="ARBA00022759"/>
    </source>
</evidence>
<evidence type="ECO:0000256" key="4">
    <source>
        <dbReference type="ARBA" id="ARBA00022801"/>
    </source>
</evidence>
<keyword evidence="5" id="KW-0694">RNA-binding</keyword>
<dbReference type="Pfam" id="PF07927">
    <property type="entry name" value="HicA_toxin"/>
    <property type="match status" value="1"/>
</dbReference>
<dbReference type="InterPro" id="IPR038570">
    <property type="entry name" value="HicA_sf"/>
</dbReference>
<evidence type="ECO:0000256" key="5">
    <source>
        <dbReference type="ARBA" id="ARBA00022884"/>
    </source>
</evidence>
<keyword evidence="3" id="KW-0255">Endonuclease</keyword>
<dbReference type="SUPFAM" id="SSF54786">
    <property type="entry name" value="YcfA/nrd intein domain"/>
    <property type="match status" value="1"/>
</dbReference>
<keyword evidence="1" id="KW-1277">Toxin-antitoxin system</keyword>
<proteinExistence type="predicted"/>
<evidence type="ECO:0000313" key="7">
    <source>
        <dbReference type="EMBL" id="CAD6492697.1"/>
    </source>
</evidence>
<dbReference type="AlphaFoldDB" id="A0A811TDV3"/>
<dbReference type="GO" id="GO:0003729">
    <property type="term" value="F:mRNA binding"/>
    <property type="evidence" value="ECO:0007669"/>
    <property type="project" value="InterPro"/>
</dbReference>
<gene>
    <name evidence="7" type="ORF">DIAAKJNI_00367</name>
</gene>
<name>A0A811TDV3_9EURY</name>
<keyword evidence="6" id="KW-0346">Stress response</keyword>
<dbReference type="EMBL" id="CAJHIQ010000017">
    <property type="protein sequence ID" value="CAD6492697.1"/>
    <property type="molecule type" value="Genomic_DNA"/>
</dbReference>
<protein>
    <submittedName>
        <fullName evidence="7">HicA toxin of bacterial toxin-antitoxin</fullName>
    </submittedName>
</protein>
<dbReference type="Proteomes" id="UP000639006">
    <property type="component" value="Unassembled WGS sequence"/>
</dbReference>
<evidence type="ECO:0000313" key="8">
    <source>
        <dbReference type="Proteomes" id="UP000639006"/>
    </source>
</evidence>
<evidence type="ECO:0000256" key="6">
    <source>
        <dbReference type="ARBA" id="ARBA00023016"/>
    </source>
</evidence>
<dbReference type="Gene3D" id="3.30.920.30">
    <property type="entry name" value="Hypothetical protein"/>
    <property type="match status" value="1"/>
</dbReference>
<reference evidence="7" key="1">
    <citation type="submission" date="2020-10" db="EMBL/GenBank/DDBJ databases">
        <authorList>
            <person name="Hahn C.J."/>
            <person name="Laso-Perez R."/>
            <person name="Vulcano F."/>
            <person name="Vaziourakis K.-M."/>
            <person name="Stokke R."/>
            <person name="Steen I.H."/>
            <person name="Teske A."/>
            <person name="Boetius A."/>
            <person name="Liebeke M."/>
            <person name="Amann R."/>
            <person name="Knittel K."/>
        </authorList>
    </citation>
    <scope>NUCLEOTIDE SEQUENCE</scope>
    <source>
        <strain evidence="7">Gfbio:e3339647-f889-4370-9287-4fb5cb688e4c:AG392M11_GoMArc1</strain>
    </source>
</reference>
<accession>A0A811TDV3</accession>
<keyword evidence="4" id="KW-0378">Hydrolase</keyword>